<evidence type="ECO:0000256" key="4">
    <source>
        <dbReference type="ARBA" id="ARBA00022781"/>
    </source>
</evidence>
<protein>
    <recommendedName>
        <fullName evidence="6">V-type proton ATPase subunit G</fullName>
    </recommendedName>
</protein>
<gene>
    <name evidence="8" type="primary">ATP6G1</name>
    <name evidence="8" type="ORF">TSPGSL018_7406</name>
</gene>
<comment type="function">
    <text evidence="1">Catalytic subunit of the peripheral V1 complex of vacuolar ATPase (V-ATPase). V-ATPase is responsible for acidifying a variety of intracellular compartments in eukaryotic cells.</text>
</comment>
<dbReference type="FunFam" id="1.20.5.2950:FF:000001">
    <property type="entry name" value="V-type proton ATPase subunit G"/>
    <property type="match status" value="1"/>
</dbReference>
<keyword evidence="7" id="KW-0175">Coiled coil</keyword>
<proteinExistence type="inferred from homology"/>
<comment type="subunit">
    <text evidence="6">V-ATPase is a heteromultimeric enzyme made up of two complexes: the ATP-hydrolytic V1 complex and the proton translocation V0 complex.</text>
</comment>
<keyword evidence="4 6" id="KW-0375">Hydrogen ion transport</keyword>
<organism evidence="8">
    <name type="scientific">Tetraselmis sp. GSL018</name>
    <dbReference type="NCBI Taxonomy" id="582737"/>
    <lineage>
        <taxon>Eukaryota</taxon>
        <taxon>Viridiplantae</taxon>
        <taxon>Chlorophyta</taxon>
        <taxon>core chlorophytes</taxon>
        <taxon>Chlorodendrophyceae</taxon>
        <taxon>Chlorodendrales</taxon>
        <taxon>Chlorodendraceae</taxon>
        <taxon>Tetraselmis</taxon>
    </lineage>
</organism>
<dbReference type="GO" id="GO:0016887">
    <property type="term" value="F:ATP hydrolysis activity"/>
    <property type="evidence" value="ECO:0007669"/>
    <property type="project" value="TreeGrafter"/>
</dbReference>
<dbReference type="SUPFAM" id="SSF81573">
    <property type="entry name" value="F1F0 ATP synthase subunit B, membrane domain"/>
    <property type="match status" value="1"/>
</dbReference>
<evidence type="ECO:0000256" key="1">
    <source>
        <dbReference type="ARBA" id="ARBA00003847"/>
    </source>
</evidence>
<dbReference type="NCBIfam" id="TIGR01147">
    <property type="entry name" value="V_ATP_synt_G"/>
    <property type="match status" value="1"/>
</dbReference>
<keyword evidence="3 6" id="KW-0813">Transport</keyword>
<feature type="coiled-coil region" evidence="7">
    <location>
        <begin position="9"/>
        <end position="51"/>
    </location>
</feature>
<evidence type="ECO:0000256" key="6">
    <source>
        <dbReference type="RuleBase" id="RU364019"/>
    </source>
</evidence>
<evidence type="ECO:0000256" key="2">
    <source>
        <dbReference type="ARBA" id="ARBA00010066"/>
    </source>
</evidence>
<dbReference type="InterPro" id="IPR005124">
    <property type="entry name" value="V-ATPase_G"/>
</dbReference>
<dbReference type="InterPro" id="IPR028987">
    <property type="entry name" value="ATP_synth_B-like_membr_sf"/>
</dbReference>
<dbReference type="GO" id="GO:0046961">
    <property type="term" value="F:proton-transporting ATPase activity, rotational mechanism"/>
    <property type="evidence" value="ECO:0007669"/>
    <property type="project" value="InterPro"/>
</dbReference>
<reference evidence="8" key="1">
    <citation type="submission" date="2014-05" db="EMBL/GenBank/DDBJ databases">
        <title>The transcriptome of the halophilic microalga Tetraselmis sp. GSL018 isolated from the Great Salt Lake, Utah.</title>
        <authorList>
            <person name="Jinkerson R.E."/>
            <person name="D'Adamo S."/>
            <person name="Posewitz M.C."/>
        </authorList>
    </citation>
    <scope>NUCLEOTIDE SEQUENCE</scope>
    <source>
        <strain evidence="8">GSL018</strain>
    </source>
</reference>
<dbReference type="PANTHER" id="PTHR12713:SF11">
    <property type="entry name" value="V-TYPE PROTON ATPASE SUBUNIT G"/>
    <property type="match status" value="1"/>
</dbReference>
<dbReference type="Pfam" id="PF03179">
    <property type="entry name" value="V-ATPase_G"/>
    <property type="match status" value="1"/>
</dbReference>
<accession>A0A061S938</accession>
<evidence type="ECO:0000256" key="7">
    <source>
        <dbReference type="SAM" id="Coils"/>
    </source>
</evidence>
<sequence length="110" mass="12117">MEGSGQDGIQKLMAAEQEAQRIVNEARKQKSERLKAAKSEAEHEISSFRADCEAEFQKKIAQGGDSSSAQYGQMVQDTDKEIQNIKAESDKLMPKVTDVLVSAVMDVKLV</sequence>
<evidence type="ECO:0000256" key="5">
    <source>
        <dbReference type="ARBA" id="ARBA00023065"/>
    </source>
</evidence>
<dbReference type="AlphaFoldDB" id="A0A061S938"/>
<evidence type="ECO:0000313" key="8">
    <source>
        <dbReference type="EMBL" id="JAC81662.1"/>
    </source>
</evidence>
<keyword evidence="5 6" id="KW-0406">Ion transport</keyword>
<dbReference type="GO" id="GO:0000221">
    <property type="term" value="C:vacuolar proton-transporting V-type ATPase, V1 domain"/>
    <property type="evidence" value="ECO:0007669"/>
    <property type="project" value="TreeGrafter"/>
</dbReference>
<evidence type="ECO:0000256" key="3">
    <source>
        <dbReference type="ARBA" id="ARBA00022448"/>
    </source>
</evidence>
<dbReference type="PANTHER" id="PTHR12713">
    <property type="entry name" value="VACUOLAR ATP SYNTHASE SUBUNIT G"/>
    <property type="match status" value="1"/>
</dbReference>
<comment type="similarity">
    <text evidence="2 6">Belongs to the V-ATPase G subunit family.</text>
</comment>
<comment type="function">
    <text evidence="6">Subunit of the V1 complex of vacuolar(H+)-ATPase (V-ATPase), a multisubunit enzyme composed of a peripheral complex (V1) that hydrolyzes ATP and a membrane integral complex (V0) that translocates protons. V-ATPase is responsible for acidifying and maintaining the pH of intracellular compartments and in some cell types, is targeted to the plasma membrane, where it is responsible for acidifying the extracellular environment.</text>
</comment>
<name>A0A061S938_9CHLO</name>
<dbReference type="Gene3D" id="1.20.5.2950">
    <property type="match status" value="1"/>
</dbReference>
<feature type="unsure residue" description="D or N" evidence="8">
    <location>
        <position position="98"/>
    </location>
</feature>
<dbReference type="EMBL" id="GBEZ01003480">
    <property type="protein sequence ID" value="JAC81662.1"/>
    <property type="molecule type" value="Transcribed_RNA"/>
</dbReference>